<dbReference type="GO" id="GO:0019148">
    <property type="term" value="F:D-cysteine desulfhydrase activity"/>
    <property type="evidence" value="ECO:0007669"/>
    <property type="project" value="TreeGrafter"/>
</dbReference>
<dbReference type="PANTHER" id="PTHR43780">
    <property type="entry name" value="1-AMINOCYCLOPROPANE-1-CARBOXYLATE DEAMINASE-RELATED"/>
    <property type="match status" value="1"/>
</dbReference>
<proteinExistence type="inferred from homology"/>
<comment type="similarity">
    <text evidence="2">Belongs to the ACC deaminase/D-cysteine desulfhydrase family.</text>
</comment>
<dbReference type="SUPFAM" id="SSF53686">
    <property type="entry name" value="Tryptophan synthase beta subunit-like PLP-dependent enzymes"/>
    <property type="match status" value="1"/>
</dbReference>
<dbReference type="EMBL" id="UINC01076311">
    <property type="protein sequence ID" value="SVC15352.1"/>
    <property type="molecule type" value="Genomic_DNA"/>
</dbReference>
<evidence type="ECO:0000256" key="2">
    <source>
        <dbReference type="ARBA" id="ARBA00008639"/>
    </source>
</evidence>
<dbReference type="PANTHER" id="PTHR43780:SF2">
    <property type="entry name" value="1-AMINOCYCLOPROPANE-1-CARBOXYLATE DEAMINASE-RELATED"/>
    <property type="match status" value="1"/>
</dbReference>
<feature type="non-terminal residue" evidence="5">
    <location>
        <position position="1"/>
    </location>
</feature>
<accession>A0A382JVJ5</accession>
<reference evidence="5" key="1">
    <citation type="submission" date="2018-05" db="EMBL/GenBank/DDBJ databases">
        <authorList>
            <person name="Lanie J.A."/>
            <person name="Ng W.-L."/>
            <person name="Kazmierczak K.M."/>
            <person name="Andrzejewski T.M."/>
            <person name="Davidsen T.M."/>
            <person name="Wayne K.J."/>
            <person name="Tettelin H."/>
            <person name="Glass J.I."/>
            <person name="Rusch D."/>
            <person name="Podicherti R."/>
            <person name="Tsui H.-C.T."/>
            <person name="Winkler M.E."/>
        </authorList>
    </citation>
    <scope>NUCLEOTIDE SEQUENCE</scope>
</reference>
<name>A0A382JVJ5_9ZZZZ</name>
<feature type="domain" description="Tryptophan synthase beta chain-like PALP" evidence="4">
    <location>
        <begin position="2"/>
        <end position="283"/>
    </location>
</feature>
<comment type="cofactor">
    <cofactor evidence="1">
        <name>pyridoxal 5'-phosphate</name>
        <dbReference type="ChEBI" id="CHEBI:597326"/>
    </cofactor>
</comment>
<evidence type="ECO:0000256" key="1">
    <source>
        <dbReference type="ARBA" id="ARBA00001933"/>
    </source>
</evidence>
<dbReference type="InterPro" id="IPR027278">
    <property type="entry name" value="ACCD_DCysDesulf"/>
</dbReference>
<dbReference type="Gene3D" id="3.40.50.1100">
    <property type="match status" value="2"/>
</dbReference>
<gene>
    <name evidence="5" type="ORF">METZ01_LOCUS268206</name>
</gene>
<keyword evidence="3" id="KW-0663">Pyridoxal phosphate</keyword>
<evidence type="ECO:0000256" key="3">
    <source>
        <dbReference type="ARBA" id="ARBA00022898"/>
    </source>
</evidence>
<sequence length="300" mass="33276">PNIWIKREDMTGLAYGGNKARHYEFEMPHIADQGYDVMINIMDYHSNNARMTGAAANKIGMRYILVLKNAANRVVQGNLLIDKILGAELHLLDEFQSNDAEGYATNLKEQLEQQGHKPYLVQDHLFPRIVGMIGFVQAGIEMLEQIENNNLKNIHIIGVAGRSLCGLIIAAKSMGLNWKFTGVTVNYDVPLGDYIFQHSKDIQELLGLPITFEENDMQVLDQYVGEGYGVMTPQVAEAIHIAAQTDAIICDPNYTGTAMAALIDQVEEGTFNNDETIIFLHTGGLPAIFTFADQLANFKG</sequence>
<dbReference type="Pfam" id="PF00291">
    <property type="entry name" value="PALP"/>
    <property type="match status" value="1"/>
</dbReference>
<dbReference type="InterPro" id="IPR001926">
    <property type="entry name" value="TrpB-like_PALP"/>
</dbReference>
<dbReference type="InterPro" id="IPR036052">
    <property type="entry name" value="TrpB-like_PALP_sf"/>
</dbReference>
<dbReference type="PIRSF" id="PIRSF006278">
    <property type="entry name" value="ACCD_DCysDesulf"/>
    <property type="match status" value="1"/>
</dbReference>
<dbReference type="AlphaFoldDB" id="A0A382JVJ5"/>
<evidence type="ECO:0000313" key="5">
    <source>
        <dbReference type="EMBL" id="SVC15352.1"/>
    </source>
</evidence>
<organism evidence="5">
    <name type="scientific">marine metagenome</name>
    <dbReference type="NCBI Taxonomy" id="408172"/>
    <lineage>
        <taxon>unclassified sequences</taxon>
        <taxon>metagenomes</taxon>
        <taxon>ecological metagenomes</taxon>
    </lineage>
</organism>
<evidence type="ECO:0000259" key="4">
    <source>
        <dbReference type="Pfam" id="PF00291"/>
    </source>
</evidence>
<protein>
    <recommendedName>
        <fullName evidence="4">Tryptophan synthase beta chain-like PALP domain-containing protein</fullName>
    </recommendedName>
</protein>